<dbReference type="SUPFAM" id="SSF81321">
    <property type="entry name" value="Family A G protein-coupled receptor-like"/>
    <property type="match status" value="1"/>
</dbReference>
<dbReference type="GO" id="GO:0004930">
    <property type="term" value="F:G protein-coupled receptor activity"/>
    <property type="evidence" value="ECO:0007669"/>
    <property type="project" value="UniProtKB-KW"/>
</dbReference>
<name>A0A674KGR3_9SAUR</name>
<feature type="transmembrane region" description="Helical" evidence="13">
    <location>
        <begin position="248"/>
        <end position="268"/>
    </location>
</feature>
<reference evidence="15" key="2">
    <citation type="submission" date="2025-09" db="UniProtKB">
        <authorList>
            <consortium name="Ensembl"/>
        </authorList>
    </citation>
    <scope>IDENTIFICATION</scope>
</reference>
<protein>
    <recommendedName>
        <fullName evidence="11">Probable G-protein coupled receptor 141</fullName>
    </recommendedName>
    <alternativeName>
        <fullName evidence="12">G-protein coupled receptor PGR13</fullName>
    </alternativeName>
</protein>
<dbReference type="Proteomes" id="UP000472274">
    <property type="component" value="Unplaced"/>
</dbReference>
<evidence type="ECO:0000256" key="7">
    <source>
        <dbReference type="ARBA" id="ARBA00023170"/>
    </source>
</evidence>
<feature type="transmembrane region" description="Helical" evidence="13">
    <location>
        <begin position="117"/>
        <end position="138"/>
    </location>
</feature>
<proteinExistence type="predicted"/>
<dbReference type="AlphaFoldDB" id="A0A674KGR3"/>
<evidence type="ECO:0000256" key="13">
    <source>
        <dbReference type="SAM" id="Phobius"/>
    </source>
</evidence>
<keyword evidence="5" id="KW-0297">G-protein coupled receptor</keyword>
<dbReference type="InterPro" id="IPR017452">
    <property type="entry name" value="GPCR_Rhodpsn_7TM"/>
</dbReference>
<comment type="subcellular location">
    <subcellularLocation>
        <location evidence="1">Cell membrane</location>
        <topology evidence="1">Multi-pass membrane protein</topology>
    </subcellularLocation>
</comment>
<dbReference type="Gene3D" id="1.20.1070.10">
    <property type="entry name" value="Rhodopsin 7-helix transmembrane proteins"/>
    <property type="match status" value="1"/>
</dbReference>
<feature type="transmembrane region" description="Helical" evidence="13">
    <location>
        <begin position="280"/>
        <end position="306"/>
    </location>
</feature>
<keyword evidence="7" id="KW-0675">Receptor</keyword>
<dbReference type="PROSITE" id="PS50262">
    <property type="entry name" value="G_PROTEIN_RECEP_F1_2"/>
    <property type="match status" value="1"/>
</dbReference>
<feature type="transmembrane region" description="Helical" evidence="13">
    <location>
        <begin position="203"/>
        <end position="228"/>
    </location>
</feature>
<evidence type="ECO:0000256" key="4">
    <source>
        <dbReference type="ARBA" id="ARBA00022989"/>
    </source>
</evidence>
<keyword evidence="9" id="KW-0807">Transducer</keyword>
<keyword evidence="3 13" id="KW-0812">Transmembrane</keyword>
<evidence type="ECO:0000256" key="2">
    <source>
        <dbReference type="ARBA" id="ARBA00022475"/>
    </source>
</evidence>
<feature type="transmembrane region" description="Helical" evidence="13">
    <location>
        <begin position="75"/>
        <end position="97"/>
    </location>
</feature>
<dbReference type="GO" id="GO:0006954">
    <property type="term" value="P:inflammatory response"/>
    <property type="evidence" value="ECO:0007669"/>
    <property type="project" value="Ensembl"/>
</dbReference>
<reference evidence="15" key="1">
    <citation type="submission" date="2025-08" db="UniProtKB">
        <authorList>
            <consortium name="Ensembl"/>
        </authorList>
    </citation>
    <scope>IDENTIFICATION</scope>
</reference>
<dbReference type="GeneTree" id="ENSGT01030000234518"/>
<feature type="domain" description="G-protein coupled receptors family 1 profile" evidence="14">
    <location>
        <begin position="51"/>
        <end position="298"/>
    </location>
</feature>
<evidence type="ECO:0000256" key="10">
    <source>
        <dbReference type="ARBA" id="ARBA00035627"/>
    </source>
</evidence>
<dbReference type="GO" id="GO:0005886">
    <property type="term" value="C:plasma membrane"/>
    <property type="evidence" value="ECO:0007669"/>
    <property type="project" value="UniProtKB-SubCell"/>
</dbReference>
<dbReference type="Pfam" id="PF00001">
    <property type="entry name" value="7tm_1"/>
    <property type="match status" value="1"/>
</dbReference>
<evidence type="ECO:0000259" key="14">
    <source>
        <dbReference type="PROSITE" id="PS50262"/>
    </source>
</evidence>
<dbReference type="InterPro" id="IPR047160">
    <property type="entry name" value="GP183-like"/>
</dbReference>
<gene>
    <name evidence="15" type="primary">GPR141</name>
</gene>
<evidence type="ECO:0000256" key="6">
    <source>
        <dbReference type="ARBA" id="ARBA00023136"/>
    </source>
</evidence>
<dbReference type="PRINTS" id="PR01157">
    <property type="entry name" value="P2YPURNOCPTR"/>
</dbReference>
<organism evidence="15 16">
    <name type="scientific">Terrapene triunguis</name>
    <name type="common">Three-toed box turtle</name>
    <dbReference type="NCBI Taxonomy" id="2587831"/>
    <lineage>
        <taxon>Eukaryota</taxon>
        <taxon>Metazoa</taxon>
        <taxon>Chordata</taxon>
        <taxon>Craniata</taxon>
        <taxon>Vertebrata</taxon>
        <taxon>Euteleostomi</taxon>
        <taxon>Archelosauria</taxon>
        <taxon>Testudinata</taxon>
        <taxon>Testudines</taxon>
        <taxon>Cryptodira</taxon>
        <taxon>Durocryptodira</taxon>
        <taxon>Testudinoidea</taxon>
        <taxon>Emydidae</taxon>
        <taxon>Terrapene</taxon>
    </lineage>
</organism>
<evidence type="ECO:0000256" key="12">
    <source>
        <dbReference type="ARBA" id="ARBA00078373"/>
    </source>
</evidence>
<keyword evidence="6 13" id="KW-0472">Membrane</keyword>
<dbReference type="PANTHER" id="PTHR24237:SF35">
    <property type="entry name" value="G-PROTEIN COUPLED RECEPTOR 141-RELATED"/>
    <property type="match status" value="1"/>
</dbReference>
<evidence type="ECO:0000256" key="3">
    <source>
        <dbReference type="ARBA" id="ARBA00022692"/>
    </source>
</evidence>
<dbReference type="PANTHER" id="PTHR24237">
    <property type="entry name" value="G-PROTEIN COUPLED RECEPTOR"/>
    <property type="match status" value="1"/>
</dbReference>
<evidence type="ECO:0000256" key="1">
    <source>
        <dbReference type="ARBA" id="ARBA00004651"/>
    </source>
</evidence>
<evidence type="ECO:0000313" key="15">
    <source>
        <dbReference type="Ensembl" id="ENSTMTP00000032263.1"/>
    </source>
</evidence>
<dbReference type="InterPro" id="IPR000276">
    <property type="entry name" value="GPCR_Rhodpsn"/>
</dbReference>
<evidence type="ECO:0000256" key="5">
    <source>
        <dbReference type="ARBA" id="ARBA00023040"/>
    </source>
</evidence>
<evidence type="ECO:0000256" key="8">
    <source>
        <dbReference type="ARBA" id="ARBA00023180"/>
    </source>
</evidence>
<dbReference type="GO" id="GO:0008142">
    <property type="term" value="F:oxysterol binding"/>
    <property type="evidence" value="ECO:0007669"/>
    <property type="project" value="InterPro"/>
</dbReference>
<dbReference type="Ensembl" id="ENSTMTT00000033415.1">
    <property type="protein sequence ID" value="ENSTMTP00000032263.1"/>
    <property type="gene ID" value="ENSTMTG00000023083.1"/>
</dbReference>
<dbReference type="FunFam" id="1.20.1070.10:FF:000250">
    <property type="entry name" value="probable G-protein coupled receptor 141"/>
    <property type="match status" value="1"/>
</dbReference>
<keyword evidence="8" id="KW-0325">Glycoprotein</keyword>
<feature type="transmembrane region" description="Helical" evidence="13">
    <location>
        <begin position="38"/>
        <end position="63"/>
    </location>
</feature>
<evidence type="ECO:0000313" key="16">
    <source>
        <dbReference type="Proteomes" id="UP000472274"/>
    </source>
</evidence>
<keyword evidence="16" id="KW-1185">Reference proteome</keyword>
<evidence type="ECO:0000256" key="11">
    <source>
        <dbReference type="ARBA" id="ARBA00068715"/>
    </source>
</evidence>
<accession>A0A674KGR3</accession>
<keyword evidence="2" id="KW-1003">Cell membrane</keyword>
<comment type="function">
    <text evidence="10">Orphan receptor.</text>
</comment>
<dbReference type="PRINTS" id="PR00237">
    <property type="entry name" value="GPCRRHODOPSN"/>
</dbReference>
<keyword evidence="4 13" id="KW-1133">Transmembrane helix</keyword>
<sequence length="320" mass="36964">MYSKREIYRTMPGETTASLNASVTTPQSSNFHSDIERYILITIYTVAFIGGTIGAIAMSFLLVKMNTLSVTTAAIVNLVVLHSLLLLTVPFRLYYYINQQWIFGQGFCKAVSAMMHIHMYLTFLFYIITLIIRWLIFFQWKDKLEFYRKLHAVAASATVWIVAIVIVLPLFIARYGKSGEYENKKCFTFHQELKKESVKALNYLLIAIVATITCVLLGLQVFIILKVVKKLPGSVWSHQEFWAQIKSLMFISVIIICFLPYHLFRLYYILHMKEKQLLMYNNICLSITAISCLDLLSFVISGSRFFKQKIIMLRDKLACC</sequence>
<dbReference type="InParanoid" id="A0A674KGR3"/>
<feature type="transmembrane region" description="Helical" evidence="13">
    <location>
        <begin position="150"/>
        <end position="172"/>
    </location>
</feature>
<evidence type="ECO:0000256" key="9">
    <source>
        <dbReference type="ARBA" id="ARBA00023224"/>
    </source>
</evidence>